<dbReference type="SUPFAM" id="SSF51395">
    <property type="entry name" value="FMN-linked oxidoreductases"/>
    <property type="match status" value="1"/>
</dbReference>
<evidence type="ECO:0000256" key="2">
    <source>
        <dbReference type="ARBA" id="ARBA00022630"/>
    </source>
</evidence>
<feature type="domain" description="DUS-like FMN-binding" evidence="6">
    <location>
        <begin position="44"/>
        <end position="293"/>
    </location>
</feature>
<dbReference type="GO" id="GO:0050660">
    <property type="term" value="F:flavin adenine dinucleotide binding"/>
    <property type="evidence" value="ECO:0007669"/>
    <property type="project" value="InterPro"/>
</dbReference>
<dbReference type="EMBL" id="HACM01002735">
    <property type="protein sequence ID" value="CRZ03177.1"/>
    <property type="molecule type" value="Transcribed_RNA"/>
</dbReference>
<dbReference type="AlphaFoldDB" id="A0A0H5QNL7"/>
<dbReference type="PANTHER" id="PTHR11082:SF31">
    <property type="entry name" value="TRNA-DIHYDROURIDINE(20A_20B) SYNTHASE [NAD(P)+]-LIKE"/>
    <property type="match status" value="1"/>
</dbReference>
<feature type="non-terminal residue" evidence="7">
    <location>
        <position position="1"/>
    </location>
</feature>
<dbReference type="InterPro" id="IPR013785">
    <property type="entry name" value="Aldolase_TIM"/>
</dbReference>
<accession>A0A0H5QNL7</accession>
<evidence type="ECO:0000313" key="7">
    <source>
        <dbReference type="EMBL" id="CRZ03177.1"/>
    </source>
</evidence>
<protein>
    <recommendedName>
        <fullName evidence="6">DUS-like FMN-binding domain-containing protein</fullName>
    </recommendedName>
</protein>
<dbReference type="GO" id="GO:0017150">
    <property type="term" value="F:tRNA dihydrouridine synthase activity"/>
    <property type="evidence" value="ECO:0007669"/>
    <property type="project" value="InterPro"/>
</dbReference>
<sequence length="337" mass="38011">RAMMPIHDHVPYCNETRARLRHIFGLTCSQPDGQGQIPYVSISAPMVRYSKLPFRLLMRKYGCEVCYTPMIIADAFNRSEASRDSDFSTCPDDSPLVVQFAANSADEFAAASDKVSMNGIAIVDLNCGCPQSWAMQEGLGAALSSNPDLVAEMVAAVRRYAPGLHVAVKIRLYRDMDQTFRLIRQAEHAGVAFITVHGRTAAEKTRIPVRIDEIRRIKEFAQVPIVANGDMFRPDDIREMVQRTGVDGVMCARGILANPALFVGAHQVPLQCAIDYLRLALEYGGTFFIHIHHIMYMIDRYIAPYERRILHSLQSLTGVVDFFYERGWISHDWLQNR</sequence>
<evidence type="ECO:0000256" key="1">
    <source>
        <dbReference type="ARBA" id="ARBA00001917"/>
    </source>
</evidence>
<comment type="cofactor">
    <cofactor evidence="1">
        <name>FMN</name>
        <dbReference type="ChEBI" id="CHEBI:58210"/>
    </cofactor>
</comment>
<keyword evidence="5" id="KW-0560">Oxidoreductase</keyword>
<evidence type="ECO:0000259" key="6">
    <source>
        <dbReference type="Pfam" id="PF01207"/>
    </source>
</evidence>
<dbReference type="CDD" id="cd02801">
    <property type="entry name" value="DUS_like_FMN"/>
    <property type="match status" value="1"/>
</dbReference>
<dbReference type="Gene3D" id="3.20.20.70">
    <property type="entry name" value="Aldolase class I"/>
    <property type="match status" value="1"/>
</dbReference>
<keyword evidence="2" id="KW-0285">Flavoprotein</keyword>
<reference evidence="7" key="1">
    <citation type="submission" date="2015-04" db="EMBL/GenBank/DDBJ databases">
        <title>The genome sequence of the plant pathogenic Rhizarian Plasmodiophora brassicae reveals insights in its biotrophic life cycle and the origin of chitin synthesis.</title>
        <authorList>
            <person name="Schwelm A."/>
            <person name="Fogelqvist J."/>
            <person name="Knaust A."/>
            <person name="Julke S."/>
            <person name="Lilja T."/>
            <person name="Dhandapani V."/>
            <person name="Bonilla-Rosso G."/>
            <person name="Karlsson M."/>
            <person name="Shevchenko A."/>
            <person name="Choi S.R."/>
            <person name="Kim H.G."/>
            <person name="Park J.Y."/>
            <person name="Lim Y.P."/>
            <person name="Ludwig-Muller J."/>
            <person name="Dixelius C."/>
        </authorList>
    </citation>
    <scope>NUCLEOTIDE SEQUENCE</scope>
    <source>
        <tissue evidence="7">Potato root galls</tissue>
    </source>
</reference>
<evidence type="ECO:0000256" key="4">
    <source>
        <dbReference type="ARBA" id="ARBA00022694"/>
    </source>
</evidence>
<dbReference type="Pfam" id="PF01207">
    <property type="entry name" value="Dus"/>
    <property type="match status" value="1"/>
</dbReference>
<organism evidence="7">
    <name type="scientific">Spongospora subterranea</name>
    <dbReference type="NCBI Taxonomy" id="70186"/>
    <lineage>
        <taxon>Eukaryota</taxon>
        <taxon>Sar</taxon>
        <taxon>Rhizaria</taxon>
        <taxon>Endomyxa</taxon>
        <taxon>Phytomyxea</taxon>
        <taxon>Plasmodiophorida</taxon>
        <taxon>Plasmodiophoridae</taxon>
        <taxon>Spongospora</taxon>
    </lineage>
</organism>
<keyword evidence="4" id="KW-0819">tRNA processing</keyword>
<evidence type="ECO:0000256" key="3">
    <source>
        <dbReference type="ARBA" id="ARBA00022643"/>
    </source>
</evidence>
<dbReference type="PROSITE" id="PS01136">
    <property type="entry name" value="UPF0034"/>
    <property type="match status" value="1"/>
</dbReference>
<name>A0A0H5QNL7_9EUKA</name>
<dbReference type="InterPro" id="IPR035587">
    <property type="entry name" value="DUS-like_FMN-bd"/>
</dbReference>
<dbReference type="PANTHER" id="PTHR11082">
    <property type="entry name" value="TRNA-DIHYDROURIDINE SYNTHASE"/>
    <property type="match status" value="1"/>
</dbReference>
<proteinExistence type="predicted"/>
<keyword evidence="3" id="KW-0288">FMN</keyword>
<evidence type="ECO:0000256" key="5">
    <source>
        <dbReference type="ARBA" id="ARBA00023002"/>
    </source>
</evidence>
<dbReference type="InterPro" id="IPR018517">
    <property type="entry name" value="tRNA_hU_synthase_CS"/>
</dbReference>